<accession>A0A0K9Q4M7</accession>
<comment type="cofactor">
    <cofactor evidence="5">
        <name>heme</name>
        <dbReference type="ChEBI" id="CHEBI:30413"/>
    </cofactor>
</comment>
<evidence type="ECO:0000256" key="1">
    <source>
        <dbReference type="ARBA" id="ARBA00010617"/>
    </source>
</evidence>
<keyword evidence="6" id="KW-0732">Signal</keyword>
<dbReference type="CDD" id="cd11064">
    <property type="entry name" value="CYP86A"/>
    <property type="match status" value="1"/>
</dbReference>
<evidence type="ECO:0000313" key="8">
    <source>
        <dbReference type="Proteomes" id="UP000036987"/>
    </source>
</evidence>
<dbReference type="Gene3D" id="1.10.630.10">
    <property type="entry name" value="Cytochrome P450"/>
    <property type="match status" value="1"/>
</dbReference>
<evidence type="ECO:0000256" key="6">
    <source>
        <dbReference type="SAM" id="SignalP"/>
    </source>
</evidence>
<keyword evidence="3" id="KW-0560">Oxidoreductase</keyword>
<name>A0A0K9Q4M7_ZOSMR</name>
<dbReference type="InterPro" id="IPR036396">
    <property type="entry name" value="Cyt_P450_sf"/>
</dbReference>
<proteinExistence type="inferred from homology"/>
<feature type="chain" id="PRO_5005528280" description="Cytochrome P450" evidence="6">
    <location>
        <begin position="23"/>
        <end position="493"/>
    </location>
</feature>
<dbReference type="SUPFAM" id="SSF48264">
    <property type="entry name" value="Cytochrome P450"/>
    <property type="match status" value="1"/>
</dbReference>
<feature type="binding site" description="axial binding residue" evidence="5">
    <location>
        <position position="440"/>
    </location>
    <ligand>
        <name>heme</name>
        <dbReference type="ChEBI" id="CHEBI:30413"/>
    </ligand>
    <ligandPart>
        <name>Fe</name>
        <dbReference type="ChEBI" id="CHEBI:18248"/>
    </ligandPart>
</feature>
<dbReference type="GO" id="GO:0020037">
    <property type="term" value="F:heme binding"/>
    <property type="evidence" value="ECO:0007669"/>
    <property type="project" value="InterPro"/>
</dbReference>
<dbReference type="GO" id="GO:0016705">
    <property type="term" value="F:oxidoreductase activity, acting on paired donors, with incorporation or reduction of molecular oxygen"/>
    <property type="evidence" value="ECO:0007669"/>
    <property type="project" value="InterPro"/>
</dbReference>
<organism evidence="7 8">
    <name type="scientific">Zostera marina</name>
    <name type="common">Eelgrass</name>
    <dbReference type="NCBI Taxonomy" id="29655"/>
    <lineage>
        <taxon>Eukaryota</taxon>
        <taxon>Viridiplantae</taxon>
        <taxon>Streptophyta</taxon>
        <taxon>Embryophyta</taxon>
        <taxon>Tracheophyta</taxon>
        <taxon>Spermatophyta</taxon>
        <taxon>Magnoliopsida</taxon>
        <taxon>Liliopsida</taxon>
        <taxon>Zosteraceae</taxon>
        <taxon>Zostera</taxon>
    </lineage>
</organism>
<dbReference type="OrthoDB" id="1470350at2759"/>
<evidence type="ECO:0000313" key="7">
    <source>
        <dbReference type="EMBL" id="KMZ76228.1"/>
    </source>
</evidence>
<dbReference type="PRINTS" id="PR00463">
    <property type="entry name" value="EP450I"/>
</dbReference>
<gene>
    <name evidence="7" type="ORF">ZOSMA_105G00580</name>
</gene>
<evidence type="ECO:0000256" key="2">
    <source>
        <dbReference type="ARBA" id="ARBA00022723"/>
    </source>
</evidence>
<evidence type="ECO:0000256" key="4">
    <source>
        <dbReference type="ARBA" id="ARBA00023004"/>
    </source>
</evidence>
<dbReference type="PRINTS" id="PR00385">
    <property type="entry name" value="P450"/>
</dbReference>
<dbReference type="STRING" id="29655.A0A0K9Q4M7"/>
<evidence type="ECO:0000256" key="5">
    <source>
        <dbReference type="PIRSR" id="PIRSR602401-1"/>
    </source>
</evidence>
<evidence type="ECO:0000256" key="3">
    <source>
        <dbReference type="ARBA" id="ARBA00023002"/>
    </source>
</evidence>
<sequence length="493" mass="55872">MEEFLFAFTFSFILLSLAMVVARSRRWCNCQICCTYLTSGWAGEHANLCDWFTHLIIQSPTRTVHIHVLDNIITANKKNVKHMLKTRFENYPKGKPFSSILGDLLGRGIFNVDGERWLFQRKLASLELGSVSVRSYAFGIINHETKERLLPLLDSVSDNDDFSSSKSIELQDVFRRFSFDSICKISFGIDPGCLKLSLPMSAFATAFDTATTLSAARATSVSPMIWKMKRLLNLGSERELRKALTLVNVLAEEVIQHRRLDTSSDKSQDLLTRFIDSVGDNKYLRDIVVSFLLAGRDTVASTLTSFFYLLSRHPEVEAEMLAEIDRVMEDDDGSSNNGEVSWGKLREMQYVHAAIHESMRLYPAVQHDSKFAAEDDVLPDGTFVRKGTRVTFHPYAMGRLTEAWGNDCMEFRPQRWLTNGVFTPEDPFKYTVFNASHRICIGKELAVMETKTVIVSVVRKFTVDVITKDQPLSFSPGLTATLRDGLHANITRR</sequence>
<dbReference type="Pfam" id="PF00067">
    <property type="entry name" value="p450"/>
    <property type="match status" value="1"/>
</dbReference>
<keyword evidence="5" id="KW-0349">Heme</keyword>
<protein>
    <recommendedName>
        <fullName evidence="9">Cytochrome P450</fullName>
    </recommendedName>
</protein>
<evidence type="ECO:0008006" key="9">
    <source>
        <dbReference type="Google" id="ProtNLM"/>
    </source>
</evidence>
<comment type="caution">
    <text evidence="7">The sequence shown here is derived from an EMBL/GenBank/DDBJ whole genome shotgun (WGS) entry which is preliminary data.</text>
</comment>
<dbReference type="InterPro" id="IPR001128">
    <property type="entry name" value="Cyt_P450"/>
</dbReference>
<keyword evidence="2 5" id="KW-0479">Metal-binding</keyword>
<dbReference type="OMA" id="GDLWMFQ"/>
<dbReference type="PANTHER" id="PTHR24296">
    <property type="entry name" value="CYTOCHROME P450"/>
    <property type="match status" value="1"/>
</dbReference>
<reference evidence="8" key="1">
    <citation type="journal article" date="2016" name="Nature">
        <title>The genome of the seagrass Zostera marina reveals angiosperm adaptation to the sea.</title>
        <authorList>
            <person name="Olsen J.L."/>
            <person name="Rouze P."/>
            <person name="Verhelst B."/>
            <person name="Lin Y.-C."/>
            <person name="Bayer T."/>
            <person name="Collen J."/>
            <person name="Dattolo E."/>
            <person name="De Paoli E."/>
            <person name="Dittami S."/>
            <person name="Maumus F."/>
            <person name="Michel G."/>
            <person name="Kersting A."/>
            <person name="Lauritano C."/>
            <person name="Lohaus R."/>
            <person name="Toepel M."/>
            <person name="Tonon T."/>
            <person name="Vanneste K."/>
            <person name="Amirebrahimi M."/>
            <person name="Brakel J."/>
            <person name="Bostroem C."/>
            <person name="Chovatia M."/>
            <person name="Grimwood J."/>
            <person name="Jenkins J.W."/>
            <person name="Jueterbock A."/>
            <person name="Mraz A."/>
            <person name="Stam W.T."/>
            <person name="Tice H."/>
            <person name="Bornberg-Bauer E."/>
            <person name="Green P.J."/>
            <person name="Pearson G.A."/>
            <person name="Procaccini G."/>
            <person name="Duarte C.M."/>
            <person name="Schmutz J."/>
            <person name="Reusch T.B.H."/>
            <person name="Van de Peer Y."/>
        </authorList>
    </citation>
    <scope>NUCLEOTIDE SEQUENCE [LARGE SCALE GENOMIC DNA]</scope>
    <source>
        <strain evidence="8">cv. Finnish</strain>
    </source>
</reference>
<dbReference type="GO" id="GO:0004497">
    <property type="term" value="F:monooxygenase activity"/>
    <property type="evidence" value="ECO:0007669"/>
    <property type="project" value="InterPro"/>
</dbReference>
<dbReference type="Proteomes" id="UP000036987">
    <property type="component" value="Unassembled WGS sequence"/>
</dbReference>
<feature type="signal peptide" evidence="6">
    <location>
        <begin position="1"/>
        <end position="22"/>
    </location>
</feature>
<keyword evidence="4 5" id="KW-0408">Iron</keyword>
<comment type="similarity">
    <text evidence="1">Belongs to the cytochrome P450 family.</text>
</comment>
<dbReference type="AlphaFoldDB" id="A0A0K9Q4M7"/>
<keyword evidence="8" id="KW-1185">Reference proteome</keyword>
<dbReference type="GO" id="GO:0005506">
    <property type="term" value="F:iron ion binding"/>
    <property type="evidence" value="ECO:0007669"/>
    <property type="project" value="InterPro"/>
</dbReference>
<dbReference type="EMBL" id="LFYR01000069">
    <property type="protein sequence ID" value="KMZ76228.1"/>
    <property type="molecule type" value="Genomic_DNA"/>
</dbReference>
<dbReference type="InterPro" id="IPR002401">
    <property type="entry name" value="Cyt_P450_E_grp-I"/>
</dbReference>